<dbReference type="GO" id="GO:0043024">
    <property type="term" value="F:ribosomal small subunit binding"/>
    <property type="evidence" value="ECO:0007669"/>
    <property type="project" value="TreeGrafter"/>
</dbReference>
<evidence type="ECO:0008006" key="2">
    <source>
        <dbReference type="Google" id="ProtNLM"/>
    </source>
</evidence>
<dbReference type="HAMAP" id="MF_00003">
    <property type="entry name" value="RbfA"/>
    <property type="match status" value="1"/>
</dbReference>
<dbReference type="InterPro" id="IPR023799">
    <property type="entry name" value="RbfA_dom_sf"/>
</dbReference>
<dbReference type="EMBL" id="UINC01006807">
    <property type="protein sequence ID" value="SVA29758.1"/>
    <property type="molecule type" value="Genomic_DNA"/>
</dbReference>
<evidence type="ECO:0000313" key="1">
    <source>
        <dbReference type="EMBL" id="SVA29758.1"/>
    </source>
</evidence>
<protein>
    <recommendedName>
        <fullName evidence="2">Ribosome-binding factor A</fullName>
    </recommendedName>
</protein>
<dbReference type="InterPro" id="IPR015946">
    <property type="entry name" value="KH_dom-like_a/b"/>
</dbReference>
<dbReference type="PANTHER" id="PTHR33515">
    <property type="entry name" value="RIBOSOME-BINDING FACTOR A, CHLOROPLASTIC-RELATED"/>
    <property type="match status" value="1"/>
</dbReference>
<dbReference type="AlphaFoldDB" id="A0A381UQ43"/>
<dbReference type="Gene3D" id="3.30.300.20">
    <property type="match status" value="1"/>
</dbReference>
<organism evidence="1">
    <name type="scientific">marine metagenome</name>
    <dbReference type="NCBI Taxonomy" id="408172"/>
    <lineage>
        <taxon>unclassified sequences</taxon>
        <taxon>metagenomes</taxon>
        <taxon>ecological metagenomes</taxon>
    </lineage>
</organism>
<reference evidence="1" key="1">
    <citation type="submission" date="2018-05" db="EMBL/GenBank/DDBJ databases">
        <authorList>
            <person name="Lanie J.A."/>
            <person name="Ng W.-L."/>
            <person name="Kazmierczak K.M."/>
            <person name="Andrzejewski T.M."/>
            <person name="Davidsen T.M."/>
            <person name="Wayne K.J."/>
            <person name="Tettelin H."/>
            <person name="Glass J.I."/>
            <person name="Rusch D."/>
            <person name="Podicherti R."/>
            <person name="Tsui H.-C.T."/>
            <person name="Winkler M.E."/>
        </authorList>
    </citation>
    <scope>NUCLEOTIDE SEQUENCE</scope>
</reference>
<dbReference type="GO" id="GO:0006364">
    <property type="term" value="P:rRNA processing"/>
    <property type="evidence" value="ECO:0007669"/>
    <property type="project" value="InterPro"/>
</dbReference>
<sequence>MKKSGKTNLSSLVHRRLSEVLLFESNDPRFSNVTISRVEASGNLTLAKVFVSIFPPEGHDDLIKSLNHASGFFSRQLGQVLNTRNTPQLIFKYDSGFDHSDEIETLLKGVLPEDSRGH</sequence>
<name>A0A381UQ43_9ZZZZ</name>
<dbReference type="SUPFAM" id="SSF89919">
    <property type="entry name" value="Ribosome-binding factor A, RbfA"/>
    <property type="match status" value="1"/>
</dbReference>
<dbReference type="NCBIfam" id="TIGR00082">
    <property type="entry name" value="rbfA"/>
    <property type="match status" value="1"/>
</dbReference>
<accession>A0A381UQ43</accession>
<dbReference type="GO" id="GO:0005829">
    <property type="term" value="C:cytosol"/>
    <property type="evidence" value="ECO:0007669"/>
    <property type="project" value="TreeGrafter"/>
</dbReference>
<proteinExistence type="inferred from homology"/>
<dbReference type="PANTHER" id="PTHR33515:SF1">
    <property type="entry name" value="RIBOSOME-BINDING FACTOR A, CHLOROPLASTIC-RELATED"/>
    <property type="match status" value="1"/>
</dbReference>
<dbReference type="Pfam" id="PF02033">
    <property type="entry name" value="RBFA"/>
    <property type="match status" value="1"/>
</dbReference>
<dbReference type="InterPro" id="IPR000238">
    <property type="entry name" value="RbfA"/>
</dbReference>
<gene>
    <name evidence="1" type="ORF">METZ01_LOCUS82612</name>
</gene>